<dbReference type="eggNOG" id="COG3182">
    <property type="taxonomic scope" value="Bacteria"/>
</dbReference>
<evidence type="ECO:0000313" key="2">
    <source>
        <dbReference type="EMBL" id="CAE25538.1"/>
    </source>
</evidence>
<organism evidence="2">
    <name type="scientific">Rhodopseudomonas palustris (strain ATCC BAA-98 / CGA009)</name>
    <dbReference type="NCBI Taxonomy" id="258594"/>
    <lineage>
        <taxon>Bacteria</taxon>
        <taxon>Pseudomonadati</taxon>
        <taxon>Pseudomonadota</taxon>
        <taxon>Alphaproteobacteria</taxon>
        <taxon>Hyphomicrobiales</taxon>
        <taxon>Nitrobacteraceae</taxon>
        <taxon>Rhodopseudomonas</taxon>
    </lineage>
</organism>
<dbReference type="HOGENOM" id="CLU_860186_0_0_5"/>
<feature type="transmembrane region" description="Helical" evidence="1">
    <location>
        <begin position="12"/>
        <end position="33"/>
    </location>
</feature>
<name>Q6NDL1_RHOPA</name>
<reference evidence="3" key="1">
    <citation type="submission" date="2003-07" db="EMBL/GenBank/DDBJ databases">
        <authorList>
            <consortium name="Rhodopseudomonas genome consortium"/>
            <person name="Larimer F."/>
            <person name="Harwood C."/>
        </authorList>
    </citation>
    <scope>NUCLEOTIDE SEQUENCE</scope>
    <source>
        <strain evidence="3">CGA009</strain>
    </source>
</reference>
<dbReference type="Pfam" id="PF03929">
    <property type="entry name" value="PepSY_TM"/>
    <property type="match status" value="1"/>
</dbReference>
<dbReference type="AlphaFoldDB" id="Q6NDL1"/>
<dbReference type="STRING" id="258594.RPA0094"/>
<reference evidence="3" key="3">
    <citation type="submission" date="2022-12" db="EMBL/GenBank/DDBJ databases">
        <title>Complete genome sequence of Rhodopseudomonas palustris CGA0092 and corrections to the R. palustris CGA009 genome sequence.</title>
        <authorList>
            <person name="Mazny B.R."/>
            <person name="Sheff O.F."/>
            <person name="LaSarre B."/>
            <person name="McKinlay A."/>
            <person name="McKinlay J.B."/>
        </authorList>
    </citation>
    <scope>NUCLEOTIDE SEQUENCE</scope>
    <source>
        <strain evidence="3">CGA009</strain>
    </source>
</reference>
<reference evidence="2 4" key="2">
    <citation type="journal article" date="2004" name="Nat. Biotechnol.">
        <title>Complete genome sequence of the metabolically versatile photosynthetic bacterium Rhodopseudomonas palustris.</title>
        <authorList>
            <person name="Larimer F.W."/>
            <person name="Chain P."/>
            <person name="Hauser L."/>
            <person name="Lamerdin J."/>
            <person name="Malfatti S."/>
            <person name="Do L."/>
            <person name="Land M.L."/>
            <person name="Pelletier D.A."/>
            <person name="Beatty J.T."/>
            <person name="Lang A.S."/>
            <person name="Tabita F.R."/>
            <person name="Gibson J.L."/>
            <person name="Hanson T.E."/>
            <person name="Bobst C."/>
            <person name="Torres J.L."/>
            <person name="Peres C."/>
            <person name="Harrison F.H."/>
            <person name="Gibson J."/>
            <person name="Harwood C.S."/>
        </authorList>
    </citation>
    <scope>NUCLEOTIDE SEQUENCE [LARGE SCALE GENOMIC DNA]</scope>
    <source>
        <strain evidence="4">ATCC BAA-98 / CGA009</strain>
        <strain evidence="2">CGA009</strain>
    </source>
</reference>
<dbReference type="EMBL" id="CP116810">
    <property type="protein sequence ID" value="WCL90219.1"/>
    <property type="molecule type" value="Genomic_DNA"/>
</dbReference>
<keyword evidence="4" id="KW-1185">Reference proteome</keyword>
<accession>Q6NDL1</accession>
<dbReference type="Proteomes" id="UP000001426">
    <property type="component" value="Chromosome"/>
</dbReference>
<feature type="transmembrane region" description="Helical" evidence="1">
    <location>
        <begin position="154"/>
        <end position="179"/>
    </location>
</feature>
<dbReference type="DNASU" id="2689634"/>
<evidence type="ECO:0000256" key="1">
    <source>
        <dbReference type="SAM" id="Phobius"/>
    </source>
</evidence>
<dbReference type="GeneID" id="66891095"/>
<feature type="transmembrane region" description="Helical" evidence="1">
    <location>
        <begin position="120"/>
        <end position="142"/>
    </location>
</feature>
<dbReference type="RefSeq" id="WP_011155665.1">
    <property type="nucleotide sequence ID" value="NZ_CP116810.1"/>
</dbReference>
<keyword evidence="1" id="KW-0472">Membrane</keyword>
<sequence length="305" mass="33165">MNNVLLLKLHRWTSLVFALPLLAIIVTGLILSVEPMLQGRGLPAGTLDAARLTGLIERYDPQGQARGLAINATGQQMRLLGVNAPPIDLATGEAAAASDATGDLLLWARRTHERLLGYEWLVIASTIAMTVLMTIGVLMGLPRLRNSLAGWHKGAAWFTLPLLLLSPLTALCMAFGLTFSSGPPPARMTIKLTDAVQQIAQSHDVSHLTMIANRGGRMMARIYEDGELRAYTFTPDGVTALPRNWPRLLHEGNWSTWLSGTLNVITSVVLIVLLITGVWLWTRRKLRRRPPSARSAGPVVAAPLS</sequence>
<gene>
    <name evidence="2" type="ordered locus">RPA0094</name>
    <name evidence="3" type="ORF">TX73_000485</name>
</gene>
<dbReference type="InterPro" id="IPR005625">
    <property type="entry name" value="PepSY-ass_TM"/>
</dbReference>
<evidence type="ECO:0000313" key="4">
    <source>
        <dbReference type="Proteomes" id="UP000001426"/>
    </source>
</evidence>
<evidence type="ECO:0000313" key="3">
    <source>
        <dbReference type="EMBL" id="WCL90219.1"/>
    </source>
</evidence>
<protein>
    <submittedName>
        <fullName evidence="3">PepSY-associated TM helix domain-containing protein</fullName>
    </submittedName>
</protein>
<proteinExistence type="predicted"/>
<keyword evidence="1" id="KW-1133">Transmembrane helix</keyword>
<feature type="transmembrane region" description="Helical" evidence="1">
    <location>
        <begin position="257"/>
        <end position="281"/>
    </location>
</feature>
<dbReference type="KEGG" id="rpa:TX73_000485"/>
<keyword evidence="1" id="KW-0812">Transmembrane</keyword>
<dbReference type="EMBL" id="BX572593">
    <property type="protein sequence ID" value="CAE25538.1"/>
    <property type="molecule type" value="Genomic_DNA"/>
</dbReference>